<evidence type="ECO:0000313" key="1">
    <source>
        <dbReference type="EMBL" id="MBO8203179.1"/>
    </source>
</evidence>
<organism evidence="1 2">
    <name type="scientific">Streptomyces smyrnaeus</name>
    <dbReference type="NCBI Taxonomy" id="1387713"/>
    <lineage>
        <taxon>Bacteria</taxon>
        <taxon>Bacillati</taxon>
        <taxon>Actinomycetota</taxon>
        <taxon>Actinomycetes</taxon>
        <taxon>Kitasatosporales</taxon>
        <taxon>Streptomycetaceae</taxon>
        <taxon>Streptomyces</taxon>
    </lineage>
</organism>
<evidence type="ECO:0000313" key="2">
    <source>
        <dbReference type="Proteomes" id="UP000721954"/>
    </source>
</evidence>
<dbReference type="GeneID" id="96263555"/>
<dbReference type="EMBL" id="JAFFZM010000035">
    <property type="protein sequence ID" value="MBO8203179.1"/>
    <property type="molecule type" value="Genomic_DNA"/>
</dbReference>
<dbReference type="Proteomes" id="UP000721954">
    <property type="component" value="Unassembled WGS sequence"/>
</dbReference>
<keyword evidence="2" id="KW-1185">Reference proteome</keyword>
<protein>
    <submittedName>
        <fullName evidence="1">Uncharacterized protein</fullName>
    </submittedName>
</protein>
<gene>
    <name evidence="1" type="ORF">JW613_33600</name>
</gene>
<proteinExistence type="predicted"/>
<dbReference type="RefSeq" id="WP_099876581.1">
    <property type="nucleotide sequence ID" value="NZ_JAFFZM010000035.1"/>
</dbReference>
<comment type="caution">
    <text evidence="1">The sequence shown here is derived from an EMBL/GenBank/DDBJ whole genome shotgun (WGS) entry which is preliminary data.</text>
</comment>
<sequence>MTSTPLYYLRPLHGGQEWEASGDGSSLHSVPAPGDVLARLLAGEPSEDPMADVLVLTAEAACVITALWATSEGWPETQRAPIRQACRELRAYVEDLRALKDFVPTDARALARRLAPLRNRLPQPPRPDFTRL</sequence>
<name>A0ABS3Y687_9ACTN</name>
<accession>A0ABS3Y687</accession>
<reference evidence="1 2" key="1">
    <citation type="submission" date="2021-02" db="EMBL/GenBank/DDBJ databases">
        <title>Streptomyces spirodelae sp. nov., isolated from duckweed.</title>
        <authorList>
            <person name="Saimee Y."/>
            <person name="Duangmal K."/>
        </authorList>
    </citation>
    <scope>NUCLEOTIDE SEQUENCE [LARGE SCALE GENOMIC DNA]</scope>
    <source>
        <strain evidence="1 2">DSM 42105</strain>
    </source>
</reference>